<feature type="transmembrane region" description="Helical" evidence="9">
    <location>
        <begin position="282"/>
        <end position="304"/>
    </location>
</feature>
<dbReference type="UniPathway" id="UPA00079">
    <property type="reaction ID" value="UER00168"/>
</dbReference>
<evidence type="ECO:0000256" key="5">
    <source>
        <dbReference type="ARBA" id="ARBA00022679"/>
    </source>
</evidence>
<dbReference type="NCBIfam" id="NF004750">
    <property type="entry name" value="PRK06080.1-2"/>
    <property type="match status" value="1"/>
</dbReference>
<evidence type="ECO:0000256" key="4">
    <source>
        <dbReference type="ARBA" id="ARBA00022519"/>
    </source>
</evidence>
<keyword evidence="2 9" id="KW-0474">Menaquinone biosynthesis</keyword>
<dbReference type="OrthoDB" id="9767568at2"/>
<evidence type="ECO:0000256" key="1">
    <source>
        <dbReference type="ARBA" id="ARBA00004141"/>
    </source>
</evidence>
<keyword evidence="5 9" id="KW-0808">Transferase</keyword>
<dbReference type="PANTHER" id="PTHR13929:SF0">
    <property type="entry name" value="UBIA PRENYLTRANSFERASE DOMAIN-CONTAINING PROTEIN 1"/>
    <property type="match status" value="1"/>
</dbReference>
<feature type="transmembrane region" description="Helical" evidence="9">
    <location>
        <begin position="146"/>
        <end position="168"/>
    </location>
</feature>
<evidence type="ECO:0000256" key="8">
    <source>
        <dbReference type="ARBA" id="ARBA00023136"/>
    </source>
</evidence>
<dbReference type="PANTHER" id="PTHR13929">
    <property type="entry name" value="1,4-DIHYDROXY-2-NAPHTHOATE OCTAPRENYLTRANSFERASE"/>
    <property type="match status" value="1"/>
</dbReference>
<dbReference type="InterPro" id="IPR044878">
    <property type="entry name" value="UbiA_sf"/>
</dbReference>
<keyword evidence="4" id="KW-0997">Cell inner membrane</keyword>
<feature type="transmembrane region" description="Helical" evidence="9">
    <location>
        <begin position="95"/>
        <end position="114"/>
    </location>
</feature>
<dbReference type="EC" id="2.5.1.74" evidence="9 10"/>
<dbReference type="PIRSF" id="PIRSF005355">
    <property type="entry name" value="UBIAD1"/>
    <property type="match status" value="1"/>
</dbReference>
<comment type="subcellular location">
    <subcellularLocation>
        <location evidence="9">Cell membrane</location>
        <topology evidence="9">Multi-pass membrane protein</topology>
    </subcellularLocation>
    <subcellularLocation>
        <location evidence="1">Membrane</location>
        <topology evidence="1">Multi-pass membrane protein</topology>
    </subcellularLocation>
</comment>
<keyword evidence="6 9" id="KW-0812">Transmembrane</keyword>
<keyword evidence="7 9" id="KW-1133">Transmembrane helix</keyword>
<proteinExistence type="inferred from homology"/>
<dbReference type="Gene3D" id="1.10.357.140">
    <property type="entry name" value="UbiA prenyltransferase"/>
    <property type="match status" value="1"/>
</dbReference>
<feature type="transmembrane region" description="Helical" evidence="9">
    <location>
        <begin position="41"/>
        <end position="59"/>
    </location>
</feature>
<keyword evidence="3 9" id="KW-1003">Cell membrane</keyword>
<dbReference type="Pfam" id="PF01040">
    <property type="entry name" value="UbiA"/>
    <property type="match status" value="1"/>
</dbReference>
<evidence type="ECO:0000256" key="3">
    <source>
        <dbReference type="ARBA" id="ARBA00022475"/>
    </source>
</evidence>
<feature type="transmembrane region" description="Helical" evidence="9">
    <location>
        <begin position="174"/>
        <end position="195"/>
    </location>
</feature>
<feature type="transmembrane region" description="Helical" evidence="9">
    <location>
        <begin position="247"/>
        <end position="270"/>
    </location>
</feature>
<evidence type="ECO:0000256" key="6">
    <source>
        <dbReference type="ARBA" id="ARBA00022692"/>
    </source>
</evidence>
<feature type="transmembrane region" description="Helical" evidence="9">
    <location>
        <begin position="120"/>
        <end position="139"/>
    </location>
</feature>
<dbReference type="InterPro" id="IPR000537">
    <property type="entry name" value="UbiA_prenyltransferase"/>
</dbReference>
<evidence type="ECO:0000256" key="2">
    <source>
        <dbReference type="ARBA" id="ARBA00022428"/>
    </source>
</evidence>
<dbReference type="GO" id="GO:0009234">
    <property type="term" value="P:menaquinone biosynthetic process"/>
    <property type="evidence" value="ECO:0007669"/>
    <property type="project" value="UniProtKB-UniRule"/>
</dbReference>
<dbReference type="InterPro" id="IPR026046">
    <property type="entry name" value="UBIAD1"/>
</dbReference>
<dbReference type="HAMAP" id="MF_01937">
    <property type="entry name" value="MenA_1"/>
    <property type="match status" value="1"/>
</dbReference>
<keyword evidence="8 9" id="KW-0472">Membrane</keyword>
<dbReference type="InterPro" id="IPR004657">
    <property type="entry name" value="MenA"/>
</dbReference>
<evidence type="ECO:0000256" key="7">
    <source>
        <dbReference type="ARBA" id="ARBA00022989"/>
    </source>
</evidence>
<dbReference type="GO" id="GO:0005886">
    <property type="term" value="C:plasma membrane"/>
    <property type="evidence" value="ECO:0007669"/>
    <property type="project" value="UniProtKB-SubCell"/>
</dbReference>
<comment type="similarity">
    <text evidence="9">Belongs to the MenA family. Type 1 subfamily.</text>
</comment>
<keyword evidence="12" id="KW-1185">Reference proteome</keyword>
<dbReference type="Proteomes" id="UP000297753">
    <property type="component" value="Unassembled WGS sequence"/>
</dbReference>
<feature type="transmembrane region" description="Helical" evidence="9">
    <location>
        <begin position="224"/>
        <end position="241"/>
    </location>
</feature>
<dbReference type="GO" id="GO:0046428">
    <property type="term" value="F:1,4-dihydroxy-2-naphthoate polyprenyltransferase activity"/>
    <property type="evidence" value="ECO:0007669"/>
    <property type="project" value="UniProtKB-UniRule"/>
</dbReference>
<comment type="pathway">
    <text evidence="9">Quinol/quinone metabolism; menaquinone biosynthesis; menaquinol from 1,4-dihydroxy-2-naphthoate: step 1/2.</text>
</comment>
<protein>
    <recommendedName>
        <fullName evidence="9 10">1,4-dihydroxy-2-naphthoate octaprenyltransferase</fullName>
        <shortName evidence="9">DHNA-octaprenyltransferase</shortName>
        <ecNumber evidence="9 10">2.5.1.74</ecNumber>
    </recommendedName>
</protein>
<dbReference type="GO" id="GO:0042371">
    <property type="term" value="P:vitamin K biosynthetic process"/>
    <property type="evidence" value="ECO:0007669"/>
    <property type="project" value="TreeGrafter"/>
</dbReference>
<reference evidence="11 12" key="1">
    <citation type="submission" date="2019-01" db="EMBL/GenBank/DDBJ databases">
        <title>Vibrio BEI176 sp. nov, a marine bacterium isolated from China: eastern marignal seas.</title>
        <authorList>
            <person name="Li B."/>
        </authorList>
    </citation>
    <scope>NUCLEOTIDE SEQUENCE [LARGE SCALE GENOMIC DNA]</scope>
    <source>
        <strain evidence="11 12">BEI176</strain>
    </source>
</reference>
<accession>A0A4Y8WA28</accession>
<dbReference type="AlphaFoldDB" id="A0A4Y8WA28"/>
<evidence type="ECO:0000256" key="9">
    <source>
        <dbReference type="HAMAP-Rule" id="MF_01937"/>
    </source>
</evidence>
<evidence type="ECO:0000313" key="12">
    <source>
        <dbReference type="Proteomes" id="UP000297753"/>
    </source>
</evidence>
<dbReference type="NCBIfam" id="TIGR00751">
    <property type="entry name" value="menA"/>
    <property type="match status" value="1"/>
</dbReference>
<comment type="catalytic activity">
    <reaction evidence="9">
        <text>an all-trans-polyprenyl diphosphate + 1,4-dihydroxy-2-naphthoate + H(+) = a 2-demethylmenaquinol + CO2 + diphosphate</text>
        <dbReference type="Rhea" id="RHEA:26478"/>
        <dbReference type="Rhea" id="RHEA-COMP:9563"/>
        <dbReference type="Rhea" id="RHEA-COMP:9564"/>
        <dbReference type="ChEBI" id="CHEBI:11173"/>
        <dbReference type="ChEBI" id="CHEBI:15378"/>
        <dbReference type="ChEBI" id="CHEBI:16526"/>
        <dbReference type="ChEBI" id="CHEBI:33019"/>
        <dbReference type="ChEBI" id="CHEBI:55437"/>
        <dbReference type="ChEBI" id="CHEBI:58914"/>
        <dbReference type="EC" id="2.5.1.74"/>
    </reaction>
</comment>
<evidence type="ECO:0000313" key="11">
    <source>
        <dbReference type="EMBL" id="TFH89463.1"/>
    </source>
</evidence>
<comment type="caution">
    <text evidence="11">The sequence shown here is derived from an EMBL/GenBank/DDBJ whole genome shotgun (WGS) entry which is preliminary data.</text>
</comment>
<comment type="function">
    <text evidence="9">Conversion of 1,4-dihydroxy-2-naphthoate (DHNA) to demethylmenaquinone (DMK).</text>
</comment>
<name>A0A4Y8WA28_9VIBR</name>
<evidence type="ECO:0000256" key="10">
    <source>
        <dbReference type="NCBIfam" id="TIGR00751"/>
    </source>
</evidence>
<dbReference type="EMBL" id="SATR01000065">
    <property type="protein sequence ID" value="TFH89463.1"/>
    <property type="molecule type" value="Genomic_DNA"/>
</dbReference>
<organism evidence="11 12">
    <name type="scientific">Vibrio ouci</name>
    <dbReference type="NCBI Taxonomy" id="2499078"/>
    <lineage>
        <taxon>Bacteria</taxon>
        <taxon>Pseudomonadati</taxon>
        <taxon>Pseudomonadota</taxon>
        <taxon>Gammaproteobacteria</taxon>
        <taxon>Vibrionales</taxon>
        <taxon>Vibrionaceae</taxon>
        <taxon>Vibrio</taxon>
    </lineage>
</organism>
<sequence>MKQSLRIWLDAARPKTLPLALVSILTGSVLAYSTHQFSPVVALLAFLTATLLQILSNLANDYGDAVKGTDNENRLGPVRAIQSGAVTQQDMKRAMVINIVLTMASGLVLVMYALESLQSILAFIGLGVLAIIAAIAYTVGNKPYGYVGLGDISVFIFFGLLGVAGTYFLHTGIVAPQLILPAVGCGLLAVAVLNINNMRDIENDEVCGKRTVAVRLGQRRAKQYHFALLSGAVLAFAAYLIHQPTPLWISLPFLLSLLVTYKHGKAVWLADKPAQIAPMMPVIVKCSMVTNLLFAGVVIAQTLVS</sequence>
<dbReference type="Gene3D" id="1.20.120.1780">
    <property type="entry name" value="UbiA prenyltransferase"/>
    <property type="match status" value="1"/>
</dbReference>
<dbReference type="FunFam" id="1.10.357.140:FF:000016">
    <property type="entry name" value="1,4-dihydroxy-2-naphthoate octaprenyltransferase"/>
    <property type="match status" value="1"/>
</dbReference>
<dbReference type="CDD" id="cd13962">
    <property type="entry name" value="PT_UbiA_UBIAD1"/>
    <property type="match status" value="1"/>
</dbReference>
<dbReference type="RefSeq" id="WP_134837375.1">
    <property type="nucleotide sequence ID" value="NZ_SATR01000065.1"/>
</dbReference>
<gene>
    <name evidence="9" type="primary">menA</name>
    <name evidence="11" type="ORF">ELS82_22100</name>
</gene>